<dbReference type="InterPro" id="IPR008391">
    <property type="entry name" value="AXE1_dom"/>
</dbReference>
<evidence type="ECO:0000313" key="2">
    <source>
        <dbReference type="EMBL" id="TNJ61548.1"/>
    </source>
</evidence>
<dbReference type="OrthoDB" id="8183145at2"/>
<protein>
    <submittedName>
        <fullName evidence="2">Alpha/beta hydrolase</fullName>
    </submittedName>
</protein>
<keyword evidence="2" id="KW-0378">Hydrolase</keyword>
<dbReference type="InterPro" id="IPR029058">
    <property type="entry name" value="AB_hydrolase_fold"/>
</dbReference>
<dbReference type="GO" id="GO:0016787">
    <property type="term" value="F:hydrolase activity"/>
    <property type="evidence" value="ECO:0007669"/>
    <property type="project" value="UniProtKB-KW"/>
</dbReference>
<accession>A0A5C4SY70</accession>
<dbReference type="PANTHER" id="PTHR47381">
    <property type="entry name" value="ALPHA/BETA-HYDROLASES SUPERFAMILY PROTEIN"/>
    <property type="match status" value="1"/>
</dbReference>
<evidence type="ECO:0000313" key="3">
    <source>
        <dbReference type="Proteomes" id="UP000307943"/>
    </source>
</evidence>
<name>A0A5C4SY70_9BACL</name>
<gene>
    <name evidence="2" type="ORF">FE784_34300</name>
</gene>
<dbReference type="EMBL" id="VDCQ01000074">
    <property type="protein sequence ID" value="TNJ61548.1"/>
    <property type="molecule type" value="Genomic_DNA"/>
</dbReference>
<dbReference type="Pfam" id="PF05448">
    <property type="entry name" value="AXE1"/>
    <property type="match status" value="1"/>
</dbReference>
<dbReference type="PANTHER" id="PTHR47381:SF3">
    <property type="entry name" value="ALPHA_BETA-HYDROLASES SUPERFAMILY PROTEIN"/>
    <property type="match status" value="1"/>
</dbReference>
<dbReference type="Proteomes" id="UP000307943">
    <property type="component" value="Unassembled WGS sequence"/>
</dbReference>
<dbReference type="SUPFAM" id="SSF53474">
    <property type="entry name" value="alpha/beta-Hydrolases"/>
    <property type="match status" value="1"/>
</dbReference>
<evidence type="ECO:0000259" key="1">
    <source>
        <dbReference type="Pfam" id="PF05448"/>
    </source>
</evidence>
<feature type="domain" description="Acetyl xylan esterase" evidence="1">
    <location>
        <begin position="156"/>
        <end position="215"/>
    </location>
</feature>
<keyword evidence="3" id="KW-1185">Reference proteome</keyword>
<dbReference type="RefSeq" id="WP_139606760.1">
    <property type="nucleotide sequence ID" value="NZ_VDCQ01000074.1"/>
</dbReference>
<dbReference type="Gene3D" id="3.40.50.1820">
    <property type="entry name" value="alpha/beta hydrolase"/>
    <property type="match status" value="1"/>
</dbReference>
<organism evidence="2 3">
    <name type="scientific">Paenibacillus hemerocallicola</name>
    <dbReference type="NCBI Taxonomy" id="1172614"/>
    <lineage>
        <taxon>Bacteria</taxon>
        <taxon>Bacillati</taxon>
        <taxon>Bacillota</taxon>
        <taxon>Bacilli</taxon>
        <taxon>Bacillales</taxon>
        <taxon>Paenibacillaceae</taxon>
        <taxon>Paenibacillus</taxon>
    </lineage>
</organism>
<proteinExistence type="predicted"/>
<reference evidence="2 3" key="1">
    <citation type="submission" date="2019-05" db="EMBL/GenBank/DDBJ databases">
        <title>We sequenced the genome of Paenibacillus hemerocallicola KCTC 33185 for further insight into its adaptation and study the phylogeny of Paenibacillus.</title>
        <authorList>
            <person name="Narsing Rao M.P."/>
        </authorList>
    </citation>
    <scope>NUCLEOTIDE SEQUENCE [LARGE SCALE GENOMIC DNA]</scope>
    <source>
        <strain evidence="2 3">KCTC 33185</strain>
    </source>
</reference>
<sequence length="314" mass="35078">MEIDALEPFLAEQRGNRNRLYALLGRLPARNRPISAETVMTEDRGTYTLTKLSLDLNGIEPVPAYLLLPKQPKPGRQKPPVIVYHHSHGGYYGVGKEELLHPAPYLQQPGYGEALTQRGYAVLAIDSWVFGERSGRSESSVFKEMLWHGRSMLGMMLYDSIRAVDYVVTRPEVDAGRIGTVGMSMGSTMAWWLGALDTRIKAVADICCLTDFQALMKDGGLDRHGLYYYVPDLLTQFTASQINALIAPRHHLSVAGDADPLTPVEGLERIDRDLKNVYGSIGAADAWKLLRYDAAHQETPEMREEVLAFFDRVL</sequence>
<comment type="caution">
    <text evidence="2">The sequence shown here is derived from an EMBL/GenBank/DDBJ whole genome shotgun (WGS) entry which is preliminary data.</text>
</comment>
<dbReference type="AlphaFoldDB" id="A0A5C4SY70"/>